<dbReference type="Proteomes" id="UP000280834">
    <property type="component" value="Unassembled WGS sequence"/>
</dbReference>
<gene>
    <name evidence="1" type="ORF">BTMF_LOCUS4955</name>
</gene>
<dbReference type="AlphaFoldDB" id="A0A0R3QH29"/>
<dbReference type="STRING" id="42155.A0A0R3QH29"/>
<evidence type="ECO:0000313" key="2">
    <source>
        <dbReference type="Proteomes" id="UP000280834"/>
    </source>
</evidence>
<organism evidence="3">
    <name type="scientific">Brugia timori</name>
    <dbReference type="NCBI Taxonomy" id="42155"/>
    <lineage>
        <taxon>Eukaryota</taxon>
        <taxon>Metazoa</taxon>
        <taxon>Ecdysozoa</taxon>
        <taxon>Nematoda</taxon>
        <taxon>Chromadorea</taxon>
        <taxon>Rhabditida</taxon>
        <taxon>Spirurina</taxon>
        <taxon>Spiruromorpha</taxon>
        <taxon>Filarioidea</taxon>
        <taxon>Onchocercidae</taxon>
        <taxon>Brugia</taxon>
    </lineage>
</organism>
<protein>
    <submittedName>
        <fullName evidence="3">TAXi_C domain-containing protein</fullName>
    </submittedName>
</protein>
<accession>A0A0R3QH29</accession>
<name>A0A0R3QH29_9BILA</name>
<sequence>ITTSISFSVHSPSYFKIVNPIAWTPCLAAFSIGLQTSEDESVIFWCLQGFRLGIKIACIFHLILERNAFIQALARFTLLTAKNSMVEMKSKNIESIKLLLTVGEEDGNCLDESWIDVGFSLYSTTLNYHYGLKNASHVDERMLQECLGETTSQSVVVAVDR</sequence>
<dbReference type="EMBL" id="UZAG01005115">
    <property type="protein sequence ID" value="VDO17496.1"/>
    <property type="molecule type" value="Genomic_DNA"/>
</dbReference>
<proteinExistence type="predicted"/>
<evidence type="ECO:0000313" key="3">
    <source>
        <dbReference type="WBParaSite" id="BTMF_0000568901-mRNA-1"/>
    </source>
</evidence>
<reference evidence="1 2" key="2">
    <citation type="submission" date="2018-11" db="EMBL/GenBank/DDBJ databases">
        <authorList>
            <consortium name="Pathogen Informatics"/>
        </authorList>
    </citation>
    <scope>NUCLEOTIDE SEQUENCE [LARGE SCALE GENOMIC DNA]</scope>
</reference>
<dbReference type="WBParaSite" id="BTMF_0000568901-mRNA-1">
    <property type="protein sequence ID" value="BTMF_0000568901-mRNA-1"/>
    <property type="gene ID" value="BTMF_0000568901"/>
</dbReference>
<reference evidence="3" key="1">
    <citation type="submission" date="2017-02" db="UniProtKB">
        <authorList>
            <consortium name="WormBaseParasite"/>
        </authorList>
    </citation>
    <scope>IDENTIFICATION</scope>
</reference>
<evidence type="ECO:0000313" key="1">
    <source>
        <dbReference type="EMBL" id="VDO17496.1"/>
    </source>
</evidence>
<keyword evidence="2" id="KW-1185">Reference proteome</keyword>